<dbReference type="SMART" id="SM00257">
    <property type="entry name" value="LysM"/>
    <property type="match status" value="1"/>
</dbReference>
<dbReference type="AlphaFoldDB" id="A0A135L1T7"/>
<gene>
    <name evidence="5" type="ORF">U473_02155</name>
</gene>
<evidence type="ECO:0000313" key="6">
    <source>
        <dbReference type="Proteomes" id="UP000070352"/>
    </source>
</evidence>
<feature type="transmembrane region" description="Helical" evidence="2">
    <location>
        <begin position="45"/>
        <end position="66"/>
    </location>
</feature>
<dbReference type="Gene3D" id="3.10.350.10">
    <property type="entry name" value="LysM domain"/>
    <property type="match status" value="1"/>
</dbReference>
<organism evidence="5 6">
    <name type="scientific">Tepidibacillus decaturensis</name>
    <dbReference type="NCBI Taxonomy" id="1413211"/>
    <lineage>
        <taxon>Bacteria</taxon>
        <taxon>Bacillati</taxon>
        <taxon>Bacillota</taxon>
        <taxon>Bacilli</taxon>
        <taxon>Bacillales</taxon>
        <taxon>Bacillaceae</taxon>
        <taxon>Tepidibacillus</taxon>
    </lineage>
</organism>
<accession>A0A135L1T7</accession>
<evidence type="ECO:0000259" key="3">
    <source>
        <dbReference type="PROSITE" id="PS51109"/>
    </source>
</evidence>
<keyword evidence="2" id="KW-0812">Transmembrane</keyword>
<dbReference type="InterPro" id="IPR018392">
    <property type="entry name" value="LysM"/>
</dbReference>
<dbReference type="Pfam" id="PF01476">
    <property type="entry name" value="LysM"/>
    <property type="match status" value="1"/>
</dbReference>
<keyword evidence="1" id="KW-0732">Signal</keyword>
<dbReference type="GO" id="GO:0004222">
    <property type="term" value="F:metalloendopeptidase activity"/>
    <property type="evidence" value="ECO:0007669"/>
    <property type="project" value="TreeGrafter"/>
</dbReference>
<protein>
    <recommendedName>
        <fullName evidence="7">Peptidase M23</fullName>
    </recommendedName>
</protein>
<dbReference type="SMART" id="SM01208">
    <property type="entry name" value="G5"/>
    <property type="match status" value="1"/>
</dbReference>
<proteinExistence type="predicted"/>
<comment type="caution">
    <text evidence="5">The sequence shown here is derived from an EMBL/GenBank/DDBJ whole genome shotgun (WGS) entry which is preliminary data.</text>
</comment>
<dbReference type="Pfam" id="PF01551">
    <property type="entry name" value="Peptidase_M23"/>
    <property type="match status" value="1"/>
</dbReference>
<sequence length="505" mass="56721">MKKFNLFEFTTFKGKFQEGFTQFKLWGNQQLQKTKQYIWENKRKSIIIGSISGIVIAVATFGLFYYQANMEKLYHVYVDEKQIGVVNDIAVVEDWKNQQLKKAQITYGLEMVPGNDITYHEQKIFKGKYDNALALDALQSKFVIQGKGVEVVINGKGVGYVKDHATAERVLNQIKNTYLPIKNKTKVTAASMDYNPQPSIQVQSIDLKEEISMKEVKVSPNQVLTENEMITLLQKGTLEEQKYIVKSGDTISEIAEKYGLTTKQVYDLNPKLQGEYINIGDELKVTNVKPLVTVQVKEIVIEEQRIPYQVVYEKDNTLYQNQTKVVKQGEEGKKKVEYAVVKENGTTIQKSILNEEVIKKPINKIVKKGTKISTSSISSRGSGNFKWPVMGGIITSPFGQRWGRAHTGIDISGTNGLTVKAADGGKVTFVGWKSGYGKTIIVSHGNNVETWYNHLSEYYVSEGDNVVQGQKIGKMGNTGNATGTVLHFEVRINGVPKNPINYISR</sequence>
<feature type="domain" description="LysM" evidence="4">
    <location>
        <begin position="241"/>
        <end position="285"/>
    </location>
</feature>
<dbReference type="InterPro" id="IPR016047">
    <property type="entry name" value="M23ase_b-sheet_dom"/>
</dbReference>
<dbReference type="CDD" id="cd12797">
    <property type="entry name" value="M23_peptidase"/>
    <property type="match status" value="1"/>
</dbReference>
<reference evidence="5 6" key="1">
    <citation type="submission" date="2016-02" db="EMBL/GenBank/DDBJ databases">
        <title>Draft Genome for Tepidibacillus decaturensis nov. sp. Strain Z9, an Anaerobic, Moderately Thermophilic and Heterotrophic Bacterium from Deep Subsurface of the Illinois Basin, USA.</title>
        <authorList>
            <person name="Dong Y."/>
            <person name="Chang J.Y."/>
            <person name="Sanford R."/>
            <person name="Fouke B.W."/>
        </authorList>
    </citation>
    <scope>NUCLEOTIDE SEQUENCE [LARGE SCALE GENOMIC DNA]</scope>
    <source>
        <strain evidence="5 6">Z9</strain>
    </source>
</reference>
<dbReference type="Proteomes" id="UP000070352">
    <property type="component" value="Unassembled WGS sequence"/>
</dbReference>
<dbReference type="STRING" id="1413211.U473_02155"/>
<evidence type="ECO:0000259" key="4">
    <source>
        <dbReference type="PROSITE" id="PS51782"/>
    </source>
</evidence>
<dbReference type="OrthoDB" id="9805070at2"/>
<dbReference type="InterPro" id="IPR011055">
    <property type="entry name" value="Dup_hybrid_motif"/>
</dbReference>
<dbReference type="EMBL" id="LSKU01000001">
    <property type="protein sequence ID" value="KXG42962.1"/>
    <property type="molecule type" value="Genomic_DNA"/>
</dbReference>
<keyword evidence="2" id="KW-0472">Membrane</keyword>
<dbReference type="PROSITE" id="PS51782">
    <property type="entry name" value="LYSM"/>
    <property type="match status" value="1"/>
</dbReference>
<evidence type="ECO:0000313" key="5">
    <source>
        <dbReference type="EMBL" id="KXG42962.1"/>
    </source>
</evidence>
<evidence type="ECO:0000256" key="2">
    <source>
        <dbReference type="SAM" id="Phobius"/>
    </source>
</evidence>
<keyword evidence="2" id="KW-1133">Transmembrane helix</keyword>
<dbReference type="PROSITE" id="PS51109">
    <property type="entry name" value="G5"/>
    <property type="match status" value="1"/>
</dbReference>
<dbReference type="CDD" id="cd00118">
    <property type="entry name" value="LysM"/>
    <property type="match status" value="1"/>
</dbReference>
<dbReference type="SUPFAM" id="SSF51261">
    <property type="entry name" value="Duplicated hybrid motif"/>
    <property type="match status" value="1"/>
</dbReference>
<dbReference type="Pfam" id="PF07501">
    <property type="entry name" value="G5"/>
    <property type="match status" value="1"/>
</dbReference>
<feature type="domain" description="G5" evidence="3">
    <location>
        <begin position="291"/>
        <end position="372"/>
    </location>
</feature>
<dbReference type="InterPro" id="IPR050570">
    <property type="entry name" value="Cell_wall_metabolism_enzyme"/>
</dbReference>
<evidence type="ECO:0000256" key="1">
    <source>
        <dbReference type="ARBA" id="ARBA00022729"/>
    </source>
</evidence>
<evidence type="ECO:0008006" key="7">
    <source>
        <dbReference type="Google" id="ProtNLM"/>
    </source>
</evidence>
<name>A0A135L1T7_9BACI</name>
<dbReference type="PANTHER" id="PTHR21666">
    <property type="entry name" value="PEPTIDASE-RELATED"/>
    <property type="match status" value="1"/>
</dbReference>
<dbReference type="InterPro" id="IPR011098">
    <property type="entry name" value="G5_dom"/>
</dbReference>
<dbReference type="Gene3D" id="2.20.230.10">
    <property type="entry name" value="Resuscitation-promoting factor rpfb"/>
    <property type="match status" value="1"/>
</dbReference>
<dbReference type="PANTHER" id="PTHR21666:SF270">
    <property type="entry name" value="MUREIN HYDROLASE ACTIVATOR ENVC"/>
    <property type="match status" value="1"/>
</dbReference>
<keyword evidence="6" id="KW-1185">Reference proteome</keyword>
<dbReference type="InterPro" id="IPR036779">
    <property type="entry name" value="LysM_dom_sf"/>
</dbReference>
<dbReference type="RefSeq" id="WP_068722903.1">
    <property type="nucleotide sequence ID" value="NZ_LSKU01000001.1"/>
</dbReference>
<dbReference type="Gene3D" id="2.70.70.10">
    <property type="entry name" value="Glucose Permease (Domain IIA)"/>
    <property type="match status" value="1"/>
</dbReference>